<dbReference type="GO" id="GO:0046872">
    <property type="term" value="F:metal ion binding"/>
    <property type="evidence" value="ECO:0007669"/>
    <property type="project" value="UniProtKB-KW"/>
</dbReference>
<keyword evidence="3" id="KW-0479">Metal-binding</keyword>
<proteinExistence type="predicted"/>
<keyword evidence="2" id="KW-0813">Transport</keyword>
<reference evidence="5 6" key="1">
    <citation type="submission" date="2017-09" db="EMBL/GenBank/DDBJ databases">
        <title>Large-scale bioinformatics analysis of Bacillus genomes uncovers conserved roles of natural products in bacterial physiology.</title>
        <authorList>
            <consortium name="Agbiome Team Llc"/>
            <person name="Bleich R.M."/>
            <person name="Grubbs K.J."/>
            <person name="Santa Maria K.C."/>
            <person name="Allen S.E."/>
            <person name="Farag S."/>
            <person name="Shank E.A."/>
            <person name="Bowers A."/>
        </authorList>
    </citation>
    <scope>NUCLEOTIDE SEQUENCE [LARGE SCALE GENOMIC DNA]</scope>
    <source>
        <strain evidence="5 6">AFS010764</strain>
    </source>
</reference>
<evidence type="ECO:0000256" key="4">
    <source>
        <dbReference type="ARBA" id="ARBA00022729"/>
    </source>
</evidence>
<comment type="subcellular location">
    <subcellularLocation>
        <location evidence="1">Cell envelope</location>
    </subcellularLocation>
</comment>
<evidence type="ECO:0000256" key="3">
    <source>
        <dbReference type="ARBA" id="ARBA00022723"/>
    </source>
</evidence>
<evidence type="ECO:0000256" key="2">
    <source>
        <dbReference type="ARBA" id="ARBA00022448"/>
    </source>
</evidence>
<dbReference type="Proteomes" id="UP000220621">
    <property type="component" value="Unassembled WGS sequence"/>
</dbReference>
<dbReference type="SUPFAM" id="SSF53807">
    <property type="entry name" value="Helical backbone' metal receptor"/>
    <property type="match status" value="1"/>
</dbReference>
<evidence type="ECO:0000256" key="1">
    <source>
        <dbReference type="ARBA" id="ARBA00004196"/>
    </source>
</evidence>
<dbReference type="GO" id="GO:0030313">
    <property type="term" value="C:cell envelope"/>
    <property type="evidence" value="ECO:0007669"/>
    <property type="project" value="UniProtKB-SubCell"/>
</dbReference>
<name>A0A2A8AZ44_9BACI</name>
<keyword evidence="4" id="KW-0732">Signal</keyword>
<organism evidence="5 6">
    <name type="scientific">Bacillus wiedmannii</name>
    <dbReference type="NCBI Taxonomy" id="1890302"/>
    <lineage>
        <taxon>Bacteria</taxon>
        <taxon>Bacillati</taxon>
        <taxon>Bacillota</taxon>
        <taxon>Bacilli</taxon>
        <taxon>Bacillales</taxon>
        <taxon>Bacillaceae</taxon>
        <taxon>Bacillus</taxon>
        <taxon>Bacillus cereus group</taxon>
    </lineage>
</organism>
<gene>
    <name evidence="5" type="ORF">CN611_32745</name>
</gene>
<comment type="caution">
    <text evidence="5">The sequence shown here is derived from an EMBL/GenBank/DDBJ whole genome shotgun (WGS) entry which is preliminary data.</text>
</comment>
<sequence length="98" mass="10707">PKDSKVLSQADVVFVSGLGLEGWIDRLVSASGYKGQVITASQGINSRQMEDDGKEITDPHAWNSMKNGVQYATNVMNALIAADPEDANYFRQRGAEYI</sequence>
<dbReference type="Pfam" id="PF01297">
    <property type="entry name" value="ZnuA"/>
    <property type="match status" value="1"/>
</dbReference>
<dbReference type="RefSeq" id="WP_179866140.1">
    <property type="nucleotide sequence ID" value="NZ_NUDL01000407.1"/>
</dbReference>
<dbReference type="PANTHER" id="PTHR42953">
    <property type="entry name" value="HIGH-AFFINITY ZINC UPTAKE SYSTEM PROTEIN ZNUA-RELATED"/>
    <property type="match status" value="1"/>
</dbReference>
<dbReference type="GO" id="GO:0030001">
    <property type="term" value="P:metal ion transport"/>
    <property type="evidence" value="ECO:0007669"/>
    <property type="project" value="InterPro"/>
</dbReference>
<dbReference type="InterPro" id="IPR006127">
    <property type="entry name" value="ZnuA-like"/>
</dbReference>
<accession>A0A2A8AZ44</accession>
<dbReference type="Gene3D" id="3.40.50.1980">
    <property type="entry name" value="Nitrogenase molybdenum iron protein domain"/>
    <property type="match status" value="1"/>
</dbReference>
<feature type="non-terminal residue" evidence="5">
    <location>
        <position position="98"/>
    </location>
</feature>
<evidence type="ECO:0000313" key="6">
    <source>
        <dbReference type="Proteomes" id="UP000220621"/>
    </source>
</evidence>
<evidence type="ECO:0000313" key="5">
    <source>
        <dbReference type="EMBL" id="PEM34735.1"/>
    </source>
</evidence>
<feature type="non-terminal residue" evidence="5">
    <location>
        <position position="1"/>
    </location>
</feature>
<dbReference type="EMBL" id="NUDL01000407">
    <property type="protein sequence ID" value="PEM34735.1"/>
    <property type="molecule type" value="Genomic_DNA"/>
</dbReference>
<dbReference type="AlphaFoldDB" id="A0A2A8AZ44"/>
<dbReference type="InterPro" id="IPR050492">
    <property type="entry name" value="Bact_metal-bind_prot9"/>
</dbReference>
<protein>
    <submittedName>
        <fullName evidence="5">Metal ABC transporter substrate-binding protein</fullName>
    </submittedName>
</protein>
<dbReference type="PANTHER" id="PTHR42953:SF1">
    <property type="entry name" value="METAL-BINDING PROTEIN HI_0362-RELATED"/>
    <property type="match status" value="1"/>
</dbReference>